<accession>A0A0B2QSY4</accession>
<dbReference type="PANTHER" id="PTHR31707">
    <property type="entry name" value="PECTINESTERASE"/>
    <property type="match status" value="1"/>
</dbReference>
<reference evidence="7" key="1">
    <citation type="submission" date="2014-07" db="EMBL/GenBank/DDBJ databases">
        <title>Identification of a novel salt tolerance gene in wild soybean by whole-genome sequencing.</title>
        <authorList>
            <person name="Lam H.-M."/>
            <person name="Qi X."/>
            <person name="Li M.-W."/>
            <person name="Liu X."/>
            <person name="Xie M."/>
            <person name="Ni M."/>
            <person name="Xu X."/>
        </authorList>
    </citation>
    <scope>NUCLEOTIDE SEQUENCE [LARGE SCALE GENOMIC DNA]</scope>
    <source>
        <tissue evidence="7">Root</tissue>
    </source>
</reference>
<protein>
    <submittedName>
        <fullName evidence="7">Putative pectinesterase/pectinesterase inhibitor 59</fullName>
        <ecNumber evidence="7">3.1.1.11</ecNumber>
    </submittedName>
</protein>
<dbReference type="GO" id="GO:0045490">
    <property type="term" value="P:pectin catabolic process"/>
    <property type="evidence" value="ECO:0007669"/>
    <property type="project" value="UniProtKB-UniPathway"/>
</dbReference>
<dbReference type="EMBL" id="KN655292">
    <property type="protein sequence ID" value="KHN24585.1"/>
    <property type="molecule type" value="Genomic_DNA"/>
</dbReference>
<keyword evidence="3" id="KW-0964">Secreted</keyword>
<dbReference type="AlphaFoldDB" id="A0A0B2QSY4"/>
<comment type="pathway">
    <text evidence="2">Glycan metabolism; pectin degradation; 2-dehydro-3-deoxy-D-gluconate from pectin: step 1/5.</text>
</comment>
<dbReference type="GO" id="GO:0042545">
    <property type="term" value="P:cell wall modification"/>
    <property type="evidence" value="ECO:0007669"/>
    <property type="project" value="InterPro"/>
</dbReference>
<evidence type="ECO:0000313" key="7">
    <source>
        <dbReference type="EMBL" id="KHN24585.1"/>
    </source>
</evidence>
<dbReference type="Proteomes" id="UP000053555">
    <property type="component" value="Unassembled WGS sequence"/>
</dbReference>
<organism evidence="7">
    <name type="scientific">Glycine soja</name>
    <name type="common">Wild soybean</name>
    <dbReference type="NCBI Taxonomy" id="3848"/>
    <lineage>
        <taxon>Eukaryota</taxon>
        <taxon>Viridiplantae</taxon>
        <taxon>Streptophyta</taxon>
        <taxon>Embryophyta</taxon>
        <taxon>Tracheophyta</taxon>
        <taxon>Spermatophyta</taxon>
        <taxon>Magnoliopsida</taxon>
        <taxon>eudicotyledons</taxon>
        <taxon>Gunneridae</taxon>
        <taxon>Pentapetalae</taxon>
        <taxon>rosids</taxon>
        <taxon>fabids</taxon>
        <taxon>Fabales</taxon>
        <taxon>Fabaceae</taxon>
        <taxon>Papilionoideae</taxon>
        <taxon>50 kb inversion clade</taxon>
        <taxon>NPAAA clade</taxon>
        <taxon>indigoferoid/millettioid clade</taxon>
        <taxon>Phaseoleae</taxon>
        <taxon>Glycine</taxon>
        <taxon>Glycine subgen. Soja</taxon>
    </lineage>
</organism>
<keyword evidence="5" id="KW-0063">Aspartyl esterase</keyword>
<dbReference type="Pfam" id="PF01095">
    <property type="entry name" value="Pectinesterase"/>
    <property type="match status" value="1"/>
</dbReference>
<name>A0A0B2QSY4_GLYSO</name>
<keyword evidence="4 7" id="KW-0378">Hydrolase</keyword>
<evidence type="ECO:0000256" key="3">
    <source>
        <dbReference type="ARBA" id="ARBA00022512"/>
    </source>
</evidence>
<sequence>MRFVIHVKKGVYRENIDVAVHNDNIMLVGDGLRNTITTSGRSFQDGYTTYSSATAGIDGLHFIARDITFQNIVGPHKGQVVALRSESDLFVFYRCAIIGYQDTFMAHAQRQFYRPCYIYGTMDFIFGNSAVVFQNCYIVARKPLDGQANMITAQGRGDPFQNTRISIHNS</sequence>
<dbReference type="InterPro" id="IPR011050">
    <property type="entry name" value="Pectin_lyase_fold/virulence"/>
</dbReference>
<dbReference type="EC" id="3.1.1.11" evidence="7"/>
<proteinExistence type="predicted"/>
<dbReference type="Gene3D" id="2.160.20.10">
    <property type="entry name" value="Single-stranded right-handed beta-helix, Pectin lyase-like"/>
    <property type="match status" value="1"/>
</dbReference>
<dbReference type="InterPro" id="IPR012334">
    <property type="entry name" value="Pectin_lyas_fold"/>
</dbReference>
<comment type="subcellular location">
    <subcellularLocation>
        <location evidence="1">Secreted</location>
        <location evidence="1">Cell wall</location>
    </subcellularLocation>
</comment>
<evidence type="ECO:0000259" key="6">
    <source>
        <dbReference type="Pfam" id="PF01095"/>
    </source>
</evidence>
<dbReference type="GO" id="GO:0030599">
    <property type="term" value="F:pectinesterase activity"/>
    <property type="evidence" value="ECO:0007669"/>
    <property type="project" value="UniProtKB-EC"/>
</dbReference>
<dbReference type="SUPFAM" id="SSF51126">
    <property type="entry name" value="Pectin lyase-like"/>
    <property type="match status" value="1"/>
</dbReference>
<dbReference type="InterPro" id="IPR000070">
    <property type="entry name" value="Pectinesterase_cat"/>
</dbReference>
<dbReference type="UniPathway" id="UPA00545">
    <property type="reaction ID" value="UER00823"/>
</dbReference>
<evidence type="ECO:0000256" key="5">
    <source>
        <dbReference type="ARBA" id="ARBA00023085"/>
    </source>
</evidence>
<evidence type="ECO:0000256" key="1">
    <source>
        <dbReference type="ARBA" id="ARBA00004191"/>
    </source>
</evidence>
<keyword evidence="3" id="KW-0134">Cell wall</keyword>
<dbReference type="FunFam" id="2.160.20.10:FF:000092">
    <property type="entry name" value="Putative pectinesterase 57"/>
    <property type="match status" value="1"/>
</dbReference>
<evidence type="ECO:0000256" key="4">
    <source>
        <dbReference type="ARBA" id="ARBA00022801"/>
    </source>
</evidence>
<gene>
    <name evidence="7" type="ORF">glysoja_039592</name>
</gene>
<evidence type="ECO:0000256" key="2">
    <source>
        <dbReference type="ARBA" id="ARBA00005184"/>
    </source>
</evidence>
<feature type="domain" description="Pectinesterase catalytic" evidence="6">
    <location>
        <begin position="2"/>
        <end position="170"/>
    </location>
</feature>